<evidence type="ECO:0000313" key="2">
    <source>
        <dbReference type="EMBL" id="BAB59511.1"/>
    </source>
</evidence>
<reference evidence="2 3" key="1">
    <citation type="journal article" date="1999" name="Proc. Jpn. Acad.">
        <title>Determination of the complete genomic DNA sequence of Thermoplasma volvanium GSS1.</title>
        <authorList>
            <person name="Kawashima T."/>
            <person name="Yamamoto Y."/>
            <person name="Aramaki H."/>
            <person name="Nunoshiba T."/>
            <person name="Kawamoto T."/>
            <person name="Watanabe K."/>
            <person name="Yamazaki M."/>
            <person name="Kanehori K."/>
            <person name="Amano N."/>
            <person name="Ohya Y."/>
            <person name="Makino K."/>
            <person name="Suzuki M."/>
        </authorList>
    </citation>
    <scope>NUCLEOTIDE SEQUENCE [LARGE SCALE GENOMIC DNA]</scope>
    <source>
        <strain evidence="3">ATCC 51530 / DSM 4299 / JCM 9571 / NBRC 15438 / GSS1</strain>
    </source>
</reference>
<dbReference type="HOGENOM" id="CLU_115708_0_0_2"/>
<name>Q97BT6_THEVO</name>
<organism evidence="2 3">
    <name type="scientific">Thermoplasma volcanium (strain ATCC 51530 / DSM 4299 / JCM 9571 / NBRC 15438 / GSS1)</name>
    <dbReference type="NCBI Taxonomy" id="273116"/>
    <lineage>
        <taxon>Archaea</taxon>
        <taxon>Methanobacteriati</taxon>
        <taxon>Thermoplasmatota</taxon>
        <taxon>Thermoplasmata</taxon>
        <taxon>Thermoplasmatales</taxon>
        <taxon>Thermoplasmataceae</taxon>
        <taxon>Thermoplasma</taxon>
    </lineage>
</organism>
<dbReference type="PANTHER" id="PTHR34406">
    <property type="entry name" value="PROTEIN YCEI"/>
    <property type="match status" value="1"/>
</dbReference>
<dbReference type="KEGG" id="tvo:TVG0358547"/>
<dbReference type="SMART" id="SM00867">
    <property type="entry name" value="YceI"/>
    <property type="match status" value="1"/>
</dbReference>
<dbReference type="RefSeq" id="WP_010916623.1">
    <property type="nucleotide sequence ID" value="NC_002689.2"/>
</dbReference>
<proteinExistence type="predicted"/>
<dbReference type="OrthoDB" id="57018at2157"/>
<accession>Q97BT6</accession>
<dbReference type="AlphaFoldDB" id="Q97BT6"/>
<dbReference type="eggNOG" id="arCOG07357">
    <property type="taxonomic scope" value="Archaea"/>
</dbReference>
<dbReference type="Gene3D" id="2.40.128.110">
    <property type="entry name" value="Lipid/polyisoprenoid-binding, YceI-like"/>
    <property type="match status" value="1"/>
</dbReference>
<gene>
    <name evidence="2" type="ORF">TVG0358547</name>
</gene>
<dbReference type="STRING" id="273116.gene:9381146"/>
<dbReference type="InterPro" id="IPR007372">
    <property type="entry name" value="Lipid/polyisoprenoid-bd_YceI"/>
</dbReference>
<dbReference type="EMBL" id="BA000011">
    <property type="protein sequence ID" value="BAB59511.1"/>
    <property type="molecule type" value="Genomic_DNA"/>
</dbReference>
<dbReference type="PhylomeDB" id="Q97BT6"/>
<sequence>MERSLSKLTLNKAKSQISFTIDHLVISKVVGKFNTFGGYIETCGDLCVDYAELDIDSESLETGNSVRDRNLRGKNYFNCKKYPEILCTVRNVKLKNYFTNTVEVNVKIKDIEKTLKFDLFLLSYSLKNISVRVIGKINTGDFNLKWQSPFIPSAVIGSEARVEAYLTFEKTS</sequence>
<dbReference type="PaxDb" id="273116-14324584"/>
<dbReference type="SUPFAM" id="SSF101874">
    <property type="entry name" value="YceI-like"/>
    <property type="match status" value="1"/>
</dbReference>
<feature type="domain" description="Lipid/polyisoprenoid-binding YceI-like" evidence="1">
    <location>
        <begin position="7"/>
        <end position="169"/>
    </location>
</feature>
<reference evidence="2 3" key="2">
    <citation type="journal article" date="2000" name="Proc. Natl. Acad. Sci. U.S.A.">
        <title>Archaeal adaptation to higher temperatures revealed by genomic sequence of Thermoplasma volcanium.</title>
        <authorList>
            <person name="Kawashima T."/>
            <person name="Amano N."/>
            <person name="Koike H."/>
            <person name="Makino S."/>
            <person name="Higuchi S."/>
            <person name="Kawashima-Ohya Y."/>
            <person name="Watanabe K."/>
            <person name="Yamazaki M."/>
            <person name="Kanehori K."/>
            <person name="Kawamoto T."/>
            <person name="Nunoshiba T."/>
            <person name="Yamamoto Y."/>
            <person name="Aramaki H."/>
            <person name="Makino K."/>
            <person name="Suzuki M."/>
        </authorList>
    </citation>
    <scope>NUCLEOTIDE SEQUENCE [LARGE SCALE GENOMIC DNA]</scope>
    <source>
        <strain evidence="3">ATCC 51530 / DSM 4299 / JCM 9571 / NBRC 15438 / GSS1</strain>
    </source>
</reference>
<evidence type="ECO:0000313" key="3">
    <source>
        <dbReference type="Proteomes" id="UP000001017"/>
    </source>
</evidence>
<dbReference type="GeneID" id="1440881"/>
<dbReference type="InterPro" id="IPR036761">
    <property type="entry name" value="TTHA0802/YceI-like_sf"/>
</dbReference>
<evidence type="ECO:0000259" key="1">
    <source>
        <dbReference type="SMART" id="SM00867"/>
    </source>
</evidence>
<protein>
    <recommendedName>
        <fullName evidence="1">Lipid/polyisoprenoid-binding YceI-like domain-containing protein</fullName>
    </recommendedName>
</protein>
<dbReference type="PANTHER" id="PTHR34406:SF1">
    <property type="entry name" value="PROTEIN YCEI"/>
    <property type="match status" value="1"/>
</dbReference>
<keyword evidence="3" id="KW-1185">Reference proteome</keyword>
<dbReference type="Pfam" id="PF04264">
    <property type="entry name" value="YceI"/>
    <property type="match status" value="1"/>
</dbReference>
<dbReference type="Proteomes" id="UP000001017">
    <property type="component" value="Chromosome"/>
</dbReference>